<dbReference type="Gene3D" id="3.30.450.40">
    <property type="match status" value="1"/>
</dbReference>
<evidence type="ECO:0000313" key="4">
    <source>
        <dbReference type="EMBL" id="WAT94445.1"/>
    </source>
</evidence>
<keyword evidence="5" id="KW-1185">Reference proteome</keyword>
<dbReference type="RefSeq" id="WP_159492413.1">
    <property type="nucleotide sequence ID" value="NZ_BLIP01000005.1"/>
</dbReference>
<organism evidence="4 5">
    <name type="scientific">Streptomyces nigrescens</name>
    <dbReference type="NCBI Taxonomy" id="1920"/>
    <lineage>
        <taxon>Bacteria</taxon>
        <taxon>Bacillati</taxon>
        <taxon>Actinomycetota</taxon>
        <taxon>Actinomycetes</taxon>
        <taxon>Kitasatosporales</taxon>
        <taxon>Streptomycetaceae</taxon>
        <taxon>Streptomyces</taxon>
    </lineage>
</organism>
<dbReference type="SUPFAM" id="SSF46785">
    <property type="entry name" value="Winged helix' DNA-binding domain"/>
    <property type="match status" value="1"/>
</dbReference>
<name>A0ABY7I9F1_STRNI</name>
<dbReference type="Gene3D" id="1.10.10.10">
    <property type="entry name" value="Winged helix-like DNA-binding domain superfamily/Winged helix DNA-binding domain"/>
    <property type="match status" value="1"/>
</dbReference>
<feature type="domain" description="HTH iclR-type" evidence="3">
    <location>
        <begin position="15"/>
        <end position="75"/>
    </location>
</feature>
<dbReference type="InterPro" id="IPR029016">
    <property type="entry name" value="GAF-like_dom_sf"/>
</dbReference>
<dbReference type="InterPro" id="IPR005471">
    <property type="entry name" value="Tscrpt_reg_IclR_N"/>
</dbReference>
<dbReference type="InterPro" id="IPR050707">
    <property type="entry name" value="HTH_MetabolicPath_Reg"/>
</dbReference>
<evidence type="ECO:0000313" key="5">
    <source>
        <dbReference type="Proteomes" id="UP001210609"/>
    </source>
</evidence>
<evidence type="ECO:0000256" key="1">
    <source>
        <dbReference type="ARBA" id="ARBA00023015"/>
    </source>
</evidence>
<dbReference type="SMART" id="SM00346">
    <property type="entry name" value="HTH_ICLR"/>
    <property type="match status" value="1"/>
</dbReference>
<dbReference type="SUPFAM" id="SSF55781">
    <property type="entry name" value="GAF domain-like"/>
    <property type="match status" value="1"/>
</dbReference>
<protein>
    <submittedName>
        <fullName evidence="4">Helix-turn-helix domain-containing protein</fullName>
    </submittedName>
</protein>
<accession>A0ABY7I9F1</accession>
<proteinExistence type="predicted"/>
<gene>
    <name evidence="4" type="ORF">STRLI_000051</name>
</gene>
<keyword evidence="2" id="KW-0804">Transcription</keyword>
<dbReference type="PANTHER" id="PTHR30136">
    <property type="entry name" value="HELIX-TURN-HELIX TRANSCRIPTIONAL REGULATOR, ICLR FAMILY"/>
    <property type="match status" value="1"/>
</dbReference>
<dbReference type="InterPro" id="IPR036388">
    <property type="entry name" value="WH-like_DNA-bd_sf"/>
</dbReference>
<dbReference type="InterPro" id="IPR036390">
    <property type="entry name" value="WH_DNA-bd_sf"/>
</dbReference>
<dbReference type="Proteomes" id="UP001210609">
    <property type="component" value="Chromosome"/>
</dbReference>
<sequence>MTQMQHDTTTVSSGRGVVEGAFAVLEELRRRGGEAGLTQISAACKLPKASTHRLLEQLVRVGAVERHEGRYRVGCQLYWLGQAWQPHPGLWLAARGPLHRLRAITGASAVVTVLHDGLALTVASVPGDVESVAPVRDGMGFSLETAAGQVLTTGLRRSTAGRLPGAVLEREQVLDGVCCAALPMRSPDGRLRAAITAMVPPDRRLERVAEQAARAGAAIAASLARAAASMAELPPVLRY</sequence>
<evidence type="ECO:0000259" key="3">
    <source>
        <dbReference type="PROSITE" id="PS51077"/>
    </source>
</evidence>
<dbReference type="Pfam" id="PF09339">
    <property type="entry name" value="HTH_IclR"/>
    <property type="match status" value="1"/>
</dbReference>
<reference evidence="4 5" key="1">
    <citation type="submission" date="2022-12" db="EMBL/GenBank/DDBJ databases">
        <authorList>
            <person name="Ruckert C."/>
            <person name="Busche T."/>
            <person name="Kalinowski J."/>
            <person name="Wittmann C."/>
        </authorList>
    </citation>
    <scope>NUCLEOTIDE SEQUENCE [LARGE SCALE GENOMIC DNA]</scope>
    <source>
        <strain evidence="4 5">DSM 40555</strain>
    </source>
</reference>
<dbReference type="EMBL" id="CP114202">
    <property type="protein sequence ID" value="WAT94445.1"/>
    <property type="molecule type" value="Genomic_DNA"/>
</dbReference>
<evidence type="ECO:0000256" key="2">
    <source>
        <dbReference type="ARBA" id="ARBA00023163"/>
    </source>
</evidence>
<dbReference type="PROSITE" id="PS51077">
    <property type="entry name" value="HTH_ICLR"/>
    <property type="match status" value="1"/>
</dbReference>
<dbReference type="PANTHER" id="PTHR30136:SF35">
    <property type="entry name" value="HTH-TYPE TRANSCRIPTIONAL REGULATOR RV1719"/>
    <property type="match status" value="1"/>
</dbReference>
<keyword evidence="1" id="KW-0805">Transcription regulation</keyword>